<evidence type="ECO:0000313" key="3">
    <source>
        <dbReference type="EMBL" id="TXE15197.1"/>
    </source>
</evidence>
<dbReference type="Proteomes" id="UP000321790">
    <property type="component" value="Unassembled WGS sequence"/>
</dbReference>
<dbReference type="Pfam" id="PF11412">
    <property type="entry name" value="DsbD_N"/>
    <property type="match status" value="1"/>
</dbReference>
<organism evidence="3 4">
    <name type="scientific">Seonamhaeicola algicola</name>
    <dbReference type="NCBI Taxonomy" id="1719036"/>
    <lineage>
        <taxon>Bacteria</taxon>
        <taxon>Pseudomonadati</taxon>
        <taxon>Bacteroidota</taxon>
        <taxon>Flavobacteriia</taxon>
        <taxon>Flavobacteriales</taxon>
        <taxon>Flavobacteriaceae</taxon>
    </lineage>
</organism>
<dbReference type="InterPro" id="IPR036929">
    <property type="entry name" value="DsbDN_sf"/>
</dbReference>
<protein>
    <submittedName>
        <fullName evidence="3">Cytochrome C biogenesis protein</fullName>
    </submittedName>
</protein>
<sequence>MKKLIAIALLVLTTSAYSQILDPVKWSTSVEKVSSTEYKLISKAVIENGWHLYSQTVPEGGPIATSFTYNSNGAYLKKGNTNEGEGHVVDDPIFGMKIKYFEIETVFEQRIKLKNTNAFPITATVTFMVCDDARCLPPTDKELVFKLQ</sequence>
<feature type="signal peptide" evidence="1">
    <location>
        <begin position="1"/>
        <end position="18"/>
    </location>
</feature>
<accession>A0A5C7B458</accession>
<name>A0A5C7B458_9FLAO</name>
<dbReference type="OrthoDB" id="767251at2"/>
<proteinExistence type="predicted"/>
<dbReference type="InterPro" id="IPR028250">
    <property type="entry name" value="DsbDN"/>
</dbReference>
<evidence type="ECO:0000313" key="4">
    <source>
        <dbReference type="Proteomes" id="UP000321790"/>
    </source>
</evidence>
<gene>
    <name evidence="3" type="ORF">FUA26_01440</name>
</gene>
<evidence type="ECO:0000259" key="2">
    <source>
        <dbReference type="Pfam" id="PF11412"/>
    </source>
</evidence>
<dbReference type="EMBL" id="VOSC01000005">
    <property type="protein sequence ID" value="TXE15197.1"/>
    <property type="molecule type" value="Genomic_DNA"/>
</dbReference>
<feature type="chain" id="PRO_5023081244" evidence="1">
    <location>
        <begin position="19"/>
        <end position="148"/>
    </location>
</feature>
<comment type="caution">
    <text evidence="3">The sequence shown here is derived from an EMBL/GenBank/DDBJ whole genome shotgun (WGS) entry which is preliminary data.</text>
</comment>
<dbReference type="Gene3D" id="2.60.40.1250">
    <property type="entry name" value="Thiol:disulfide interchange protein DsbD, N-terminal domain"/>
    <property type="match status" value="1"/>
</dbReference>
<dbReference type="AlphaFoldDB" id="A0A5C7B458"/>
<keyword evidence="4" id="KW-1185">Reference proteome</keyword>
<dbReference type="RefSeq" id="WP_147130694.1">
    <property type="nucleotide sequence ID" value="NZ_VOSC01000005.1"/>
</dbReference>
<keyword evidence="1" id="KW-0732">Signal</keyword>
<reference evidence="4" key="1">
    <citation type="submission" date="2019-08" db="EMBL/GenBank/DDBJ databases">
        <title>Seonamhaeicola sediminis sp. nov., isolated from marine sediment.</title>
        <authorList>
            <person name="Cao W.R."/>
        </authorList>
    </citation>
    <scope>NUCLEOTIDE SEQUENCE [LARGE SCALE GENOMIC DNA]</scope>
    <source>
        <strain evidence="4">Gy8</strain>
    </source>
</reference>
<evidence type="ECO:0000256" key="1">
    <source>
        <dbReference type="SAM" id="SignalP"/>
    </source>
</evidence>
<feature type="domain" description="Thiol:disulfide interchange protein DsbD N-terminal" evidence="2">
    <location>
        <begin position="34"/>
        <end position="142"/>
    </location>
</feature>